<accession>A0ABV5GNB1</accession>
<evidence type="ECO:0000313" key="2">
    <source>
        <dbReference type="EMBL" id="MFB9096870.1"/>
    </source>
</evidence>
<reference evidence="2 3" key="1">
    <citation type="submission" date="2024-09" db="EMBL/GenBank/DDBJ databases">
        <authorList>
            <person name="Sun Q."/>
            <person name="Mori K."/>
        </authorList>
    </citation>
    <scope>NUCLEOTIDE SEQUENCE [LARGE SCALE GENOMIC DNA]</scope>
    <source>
        <strain evidence="2 3">CECT 7955</strain>
    </source>
</reference>
<comment type="caution">
    <text evidence="2">The sequence shown here is derived from an EMBL/GenBank/DDBJ whole genome shotgun (WGS) entry which is preliminary data.</text>
</comment>
<name>A0ABV5GNB1_9FLAO</name>
<gene>
    <name evidence="2" type="ORF">ACFFVF_10110</name>
</gene>
<organism evidence="2 3">
    <name type="scientific">Flavobacterium jumunjinense</name>
    <dbReference type="NCBI Taxonomy" id="998845"/>
    <lineage>
        <taxon>Bacteria</taxon>
        <taxon>Pseudomonadati</taxon>
        <taxon>Bacteroidota</taxon>
        <taxon>Flavobacteriia</taxon>
        <taxon>Flavobacteriales</taxon>
        <taxon>Flavobacteriaceae</taxon>
        <taxon>Flavobacterium</taxon>
    </lineage>
</organism>
<evidence type="ECO:0000256" key="1">
    <source>
        <dbReference type="SAM" id="Phobius"/>
    </source>
</evidence>
<evidence type="ECO:0000313" key="3">
    <source>
        <dbReference type="Proteomes" id="UP001589607"/>
    </source>
</evidence>
<protein>
    <submittedName>
        <fullName evidence="2">Uncharacterized protein</fullName>
    </submittedName>
</protein>
<feature type="transmembrane region" description="Helical" evidence="1">
    <location>
        <begin position="68"/>
        <end position="88"/>
    </location>
</feature>
<keyword evidence="1" id="KW-0472">Membrane</keyword>
<dbReference type="Proteomes" id="UP001589607">
    <property type="component" value="Unassembled WGS sequence"/>
</dbReference>
<sequence>MLNNENKIEQSLENRVLRIENRIFKNKRVLFFLCSFFYVLFSHSQCAMCRAALESEEGGVQAQAINDGIVYLMVIPYVLVAAAAYAIYRIKFAKKKEEK</sequence>
<proteinExistence type="predicted"/>
<keyword evidence="1" id="KW-1133">Transmembrane helix</keyword>
<dbReference type="EMBL" id="JBHMEY010000022">
    <property type="protein sequence ID" value="MFB9096870.1"/>
    <property type="molecule type" value="Genomic_DNA"/>
</dbReference>
<dbReference type="RefSeq" id="WP_236458477.1">
    <property type="nucleotide sequence ID" value="NZ_CBCSGE010000023.1"/>
</dbReference>
<keyword evidence="1" id="KW-0812">Transmembrane</keyword>
<feature type="transmembrane region" description="Helical" evidence="1">
    <location>
        <begin position="29"/>
        <end position="53"/>
    </location>
</feature>
<keyword evidence="3" id="KW-1185">Reference proteome</keyword>